<organism evidence="3 4">
    <name type="scientific">Occultella glacieicola</name>
    <dbReference type="NCBI Taxonomy" id="2518684"/>
    <lineage>
        <taxon>Bacteria</taxon>
        <taxon>Bacillati</taxon>
        <taxon>Actinomycetota</taxon>
        <taxon>Actinomycetes</taxon>
        <taxon>Micrococcales</taxon>
        <taxon>Ruaniaceae</taxon>
        <taxon>Occultella</taxon>
    </lineage>
</organism>
<dbReference type="PANTHER" id="PTHR46268">
    <property type="entry name" value="STRESS RESPONSE PROTEIN NHAX"/>
    <property type="match status" value="1"/>
</dbReference>
<proteinExistence type="inferred from homology"/>
<sequence length="283" mass="29042">MDIPRGAVIVGYDGSPDADLAVEWADRAAAEQSVPLHLICSVFDASAVSYSASAAWYDLRLTSLRDSLERRLEGLTARAVTSEIITGPPVPALVEASRGAAMVVVGARGHSLAGGLLLGSVSQHVSRHAESPVVVVRAPADPHATRIVVGVDGSGGSGAALDFAFAHAARTGAPLRAVYGWWHTRAGRVEGLGAPINDIGAAIASGERILAQAMAGQRTAEPDVVVETIVLPTPPSVLLAEESSTAALVVVGSRGRGAFKGMLLGSVSQDVLRTARCPVAVVR</sequence>
<dbReference type="Proteomes" id="UP000504882">
    <property type="component" value="Unassembled WGS sequence"/>
</dbReference>
<keyword evidence="4" id="KW-1185">Reference proteome</keyword>
<dbReference type="InterPro" id="IPR006015">
    <property type="entry name" value="Universal_stress_UspA"/>
</dbReference>
<evidence type="ECO:0000259" key="2">
    <source>
        <dbReference type="Pfam" id="PF00582"/>
    </source>
</evidence>
<comment type="caution">
    <text evidence="3">The sequence shown here is derived from an EMBL/GenBank/DDBJ whole genome shotgun (WGS) entry which is preliminary data.</text>
</comment>
<dbReference type="InterPro" id="IPR014729">
    <property type="entry name" value="Rossmann-like_a/b/a_fold"/>
</dbReference>
<evidence type="ECO:0000256" key="1">
    <source>
        <dbReference type="ARBA" id="ARBA00008791"/>
    </source>
</evidence>
<dbReference type="Gene3D" id="3.40.50.620">
    <property type="entry name" value="HUPs"/>
    <property type="match status" value="2"/>
</dbReference>
<dbReference type="RefSeq" id="WP_133106944.1">
    <property type="nucleotide sequence ID" value="NZ_SMNA01000003.1"/>
</dbReference>
<protein>
    <submittedName>
        <fullName evidence="3">Universal stress protein</fullName>
    </submittedName>
</protein>
<dbReference type="Pfam" id="PF00582">
    <property type="entry name" value="Usp"/>
    <property type="match status" value="2"/>
</dbReference>
<evidence type="ECO:0000313" key="4">
    <source>
        <dbReference type="Proteomes" id="UP000504882"/>
    </source>
</evidence>
<comment type="similarity">
    <text evidence="1">Belongs to the universal stress protein A family.</text>
</comment>
<reference evidence="3 4" key="1">
    <citation type="submission" date="2019-03" db="EMBL/GenBank/DDBJ databases">
        <title>Genomic features of bacteria from cold environments.</title>
        <authorList>
            <person name="Shen L."/>
        </authorList>
    </citation>
    <scope>NUCLEOTIDE SEQUENCE [LARGE SCALE GENOMIC DNA]</scope>
    <source>
        <strain evidence="4">T3246-1</strain>
    </source>
</reference>
<name>A0ABY2E605_9MICO</name>
<gene>
    <name evidence="3" type="ORF">EXU48_07150</name>
</gene>
<dbReference type="InterPro" id="IPR006016">
    <property type="entry name" value="UspA"/>
</dbReference>
<accession>A0ABY2E605</accession>
<dbReference type="SUPFAM" id="SSF52402">
    <property type="entry name" value="Adenine nucleotide alpha hydrolases-like"/>
    <property type="match status" value="2"/>
</dbReference>
<evidence type="ECO:0000313" key="3">
    <source>
        <dbReference type="EMBL" id="TDE96014.1"/>
    </source>
</evidence>
<dbReference type="PANTHER" id="PTHR46268:SF6">
    <property type="entry name" value="UNIVERSAL STRESS PROTEIN UP12"/>
    <property type="match status" value="1"/>
</dbReference>
<feature type="domain" description="UspA" evidence="2">
    <location>
        <begin position="145"/>
        <end position="283"/>
    </location>
</feature>
<feature type="domain" description="UspA" evidence="2">
    <location>
        <begin position="8"/>
        <end position="137"/>
    </location>
</feature>
<dbReference type="PRINTS" id="PR01438">
    <property type="entry name" value="UNVRSLSTRESS"/>
</dbReference>
<dbReference type="EMBL" id="SMNA01000003">
    <property type="protein sequence ID" value="TDE96014.1"/>
    <property type="molecule type" value="Genomic_DNA"/>
</dbReference>